<keyword evidence="5" id="KW-0521">NADP</keyword>
<evidence type="ECO:0000256" key="4">
    <source>
        <dbReference type="ARBA" id="ARBA00022563"/>
    </source>
</evidence>
<evidence type="ECO:0000313" key="11">
    <source>
        <dbReference type="Proteomes" id="UP001139502"/>
    </source>
</evidence>
<dbReference type="GO" id="GO:0004146">
    <property type="term" value="F:dihydrofolate reductase activity"/>
    <property type="evidence" value="ECO:0007669"/>
    <property type="project" value="UniProtKB-EC"/>
</dbReference>
<dbReference type="PANTHER" id="PTHR48069">
    <property type="entry name" value="DIHYDROFOLATE REDUCTASE"/>
    <property type="match status" value="1"/>
</dbReference>
<dbReference type="AlphaFoldDB" id="A0A9X2HI83"/>
<dbReference type="EC" id="1.5.1.3" evidence="3"/>
<evidence type="ECO:0000256" key="2">
    <source>
        <dbReference type="ARBA" id="ARBA00009539"/>
    </source>
</evidence>
<dbReference type="CDD" id="cd00209">
    <property type="entry name" value="DHFR"/>
    <property type="match status" value="1"/>
</dbReference>
<dbReference type="InterPro" id="IPR001796">
    <property type="entry name" value="DHFR_dom"/>
</dbReference>
<evidence type="ECO:0000256" key="1">
    <source>
        <dbReference type="ARBA" id="ARBA00004903"/>
    </source>
</evidence>
<evidence type="ECO:0000256" key="7">
    <source>
        <dbReference type="RuleBase" id="RU004474"/>
    </source>
</evidence>
<accession>A0A9X2HI83</accession>
<dbReference type="PANTHER" id="PTHR48069:SF3">
    <property type="entry name" value="DIHYDROFOLATE REDUCTASE"/>
    <property type="match status" value="1"/>
</dbReference>
<protein>
    <recommendedName>
        <fullName evidence="3">dihydrofolate reductase</fullName>
        <ecNumber evidence="3">1.5.1.3</ecNumber>
    </recommendedName>
</protein>
<organism evidence="10 11">
    <name type="scientific">Rothia santali</name>
    <dbReference type="NCBI Taxonomy" id="2949643"/>
    <lineage>
        <taxon>Bacteria</taxon>
        <taxon>Bacillati</taxon>
        <taxon>Actinomycetota</taxon>
        <taxon>Actinomycetes</taxon>
        <taxon>Micrococcales</taxon>
        <taxon>Micrococcaceae</taxon>
        <taxon>Rothia</taxon>
    </lineage>
</organism>
<dbReference type="GO" id="GO:0046452">
    <property type="term" value="P:dihydrofolate metabolic process"/>
    <property type="evidence" value="ECO:0007669"/>
    <property type="project" value="TreeGrafter"/>
</dbReference>
<evidence type="ECO:0000256" key="5">
    <source>
        <dbReference type="ARBA" id="ARBA00022857"/>
    </source>
</evidence>
<dbReference type="GO" id="GO:0006730">
    <property type="term" value="P:one-carbon metabolic process"/>
    <property type="evidence" value="ECO:0007669"/>
    <property type="project" value="UniProtKB-KW"/>
</dbReference>
<dbReference type="GO" id="GO:0050661">
    <property type="term" value="F:NADP binding"/>
    <property type="evidence" value="ECO:0007669"/>
    <property type="project" value="InterPro"/>
</dbReference>
<comment type="similarity">
    <text evidence="2 7">Belongs to the dihydrofolate reductase family.</text>
</comment>
<dbReference type="InterPro" id="IPR012259">
    <property type="entry name" value="DHFR"/>
</dbReference>
<keyword evidence="11" id="KW-1185">Reference proteome</keyword>
<dbReference type="GO" id="GO:0046654">
    <property type="term" value="P:tetrahydrofolate biosynthetic process"/>
    <property type="evidence" value="ECO:0007669"/>
    <property type="project" value="InterPro"/>
</dbReference>
<dbReference type="Proteomes" id="UP001139502">
    <property type="component" value="Unassembled WGS sequence"/>
</dbReference>
<feature type="region of interest" description="Disordered" evidence="8">
    <location>
        <begin position="1"/>
        <end position="44"/>
    </location>
</feature>
<evidence type="ECO:0000256" key="3">
    <source>
        <dbReference type="ARBA" id="ARBA00012856"/>
    </source>
</evidence>
<evidence type="ECO:0000256" key="6">
    <source>
        <dbReference type="ARBA" id="ARBA00023002"/>
    </source>
</evidence>
<gene>
    <name evidence="10" type="ORF">NBM05_01580</name>
</gene>
<dbReference type="PROSITE" id="PS51330">
    <property type="entry name" value="DHFR_2"/>
    <property type="match status" value="1"/>
</dbReference>
<dbReference type="PROSITE" id="PS00075">
    <property type="entry name" value="DHFR_1"/>
    <property type="match status" value="1"/>
</dbReference>
<feature type="compositionally biased region" description="Gly residues" evidence="8">
    <location>
        <begin position="23"/>
        <end position="32"/>
    </location>
</feature>
<dbReference type="Gene3D" id="3.40.430.10">
    <property type="entry name" value="Dihydrofolate Reductase, subunit A"/>
    <property type="match status" value="1"/>
</dbReference>
<dbReference type="GO" id="GO:0005829">
    <property type="term" value="C:cytosol"/>
    <property type="evidence" value="ECO:0007669"/>
    <property type="project" value="TreeGrafter"/>
</dbReference>
<comment type="pathway">
    <text evidence="1">Cofactor biosynthesis; tetrahydrofolate biosynthesis; 5,6,7,8-tetrahydrofolate from 7,8-dihydrofolate: step 1/1.</text>
</comment>
<sequence>MSGARDEETAGTAIGADRDERSGGVGPHGGTAGAASSDPGDRGPELAAIWAEARDRVIGSEGTMPWHVPEDMALFKRETTGFPVVMGRATWESFPERFRPLPHRTNIVLSRGAPEEGEERGGAWWFRSLDAALELAARSPGGTERIWIIGGASLYERVLDAVGLPAVRGGRLSRVLLTRLDAAVPGDRRAPALGEEWSARPVGSGVDERARLAGDDGALTPHPVPYRFLDVRRGR</sequence>
<evidence type="ECO:0000259" key="9">
    <source>
        <dbReference type="PROSITE" id="PS51330"/>
    </source>
</evidence>
<dbReference type="EMBL" id="JANAFB010000002">
    <property type="protein sequence ID" value="MCP3424753.1"/>
    <property type="molecule type" value="Genomic_DNA"/>
</dbReference>
<dbReference type="InterPro" id="IPR024072">
    <property type="entry name" value="DHFR-like_dom_sf"/>
</dbReference>
<dbReference type="SUPFAM" id="SSF53597">
    <property type="entry name" value="Dihydrofolate reductase-like"/>
    <property type="match status" value="1"/>
</dbReference>
<feature type="domain" description="DHFR" evidence="9">
    <location>
        <begin position="45"/>
        <end position="233"/>
    </location>
</feature>
<proteinExistence type="inferred from homology"/>
<name>A0A9X2HI83_9MICC</name>
<evidence type="ECO:0000256" key="8">
    <source>
        <dbReference type="SAM" id="MobiDB-lite"/>
    </source>
</evidence>
<evidence type="ECO:0000313" key="10">
    <source>
        <dbReference type="EMBL" id="MCP3424753.1"/>
    </source>
</evidence>
<comment type="caution">
    <text evidence="10">The sequence shown here is derived from an EMBL/GenBank/DDBJ whole genome shotgun (WGS) entry which is preliminary data.</text>
</comment>
<dbReference type="PRINTS" id="PR00070">
    <property type="entry name" value="DHFR"/>
</dbReference>
<reference evidence="10" key="1">
    <citation type="submission" date="2022-06" db="EMBL/GenBank/DDBJ databases">
        <title>Rothia sp. isolated from sandalwood seedling.</title>
        <authorList>
            <person name="Tuikhar N."/>
            <person name="Kirdat K."/>
            <person name="Thorat V."/>
            <person name="Swetha P."/>
            <person name="Padma S."/>
            <person name="Sundararaj R."/>
            <person name="Yadav A."/>
        </authorList>
    </citation>
    <scope>NUCLEOTIDE SEQUENCE</scope>
    <source>
        <strain evidence="10">AR01</strain>
    </source>
</reference>
<dbReference type="InterPro" id="IPR017925">
    <property type="entry name" value="DHFR_CS"/>
</dbReference>
<dbReference type="Pfam" id="PF00186">
    <property type="entry name" value="DHFR_1"/>
    <property type="match status" value="1"/>
</dbReference>
<keyword evidence="6" id="KW-0560">Oxidoreductase</keyword>
<dbReference type="GO" id="GO:0046655">
    <property type="term" value="P:folic acid metabolic process"/>
    <property type="evidence" value="ECO:0007669"/>
    <property type="project" value="TreeGrafter"/>
</dbReference>
<keyword evidence="4" id="KW-0554">One-carbon metabolism</keyword>